<accession>A0A381UXV5</accession>
<dbReference type="CDD" id="cd09992">
    <property type="entry name" value="HDAC_classII"/>
    <property type="match status" value="1"/>
</dbReference>
<dbReference type="Gene3D" id="3.40.800.20">
    <property type="entry name" value="Histone deacetylase domain"/>
    <property type="match status" value="1"/>
</dbReference>
<gene>
    <name evidence="2" type="ORF">METZ01_LOCUS84647</name>
</gene>
<dbReference type="InterPro" id="IPR023696">
    <property type="entry name" value="Ureohydrolase_dom_sf"/>
</dbReference>
<name>A0A381UXV5_9ZZZZ</name>
<dbReference type="AlphaFoldDB" id="A0A381UXV5"/>
<dbReference type="InterPro" id="IPR023801">
    <property type="entry name" value="His_deacetylse_dom"/>
</dbReference>
<dbReference type="PANTHER" id="PTHR10625:SF10">
    <property type="entry name" value="HISTONE DEACETYLASE HDAC1"/>
    <property type="match status" value="1"/>
</dbReference>
<protein>
    <recommendedName>
        <fullName evidence="1">Histone deacetylase domain-containing protein</fullName>
    </recommendedName>
</protein>
<dbReference type="GO" id="GO:0040029">
    <property type="term" value="P:epigenetic regulation of gene expression"/>
    <property type="evidence" value="ECO:0007669"/>
    <property type="project" value="TreeGrafter"/>
</dbReference>
<dbReference type="PANTHER" id="PTHR10625">
    <property type="entry name" value="HISTONE DEACETYLASE HDAC1-RELATED"/>
    <property type="match status" value="1"/>
</dbReference>
<dbReference type="SUPFAM" id="SSF52768">
    <property type="entry name" value="Arginase/deacetylase"/>
    <property type="match status" value="1"/>
</dbReference>
<dbReference type="InterPro" id="IPR037138">
    <property type="entry name" value="His_deacetylse_dom_sf"/>
</dbReference>
<reference evidence="2" key="1">
    <citation type="submission" date="2018-05" db="EMBL/GenBank/DDBJ databases">
        <authorList>
            <person name="Lanie J.A."/>
            <person name="Ng W.-L."/>
            <person name="Kazmierczak K.M."/>
            <person name="Andrzejewski T.M."/>
            <person name="Davidsen T.M."/>
            <person name="Wayne K.J."/>
            <person name="Tettelin H."/>
            <person name="Glass J.I."/>
            <person name="Rusch D."/>
            <person name="Podicherti R."/>
            <person name="Tsui H.-C.T."/>
            <person name="Winkler M.E."/>
        </authorList>
    </citation>
    <scope>NUCLEOTIDE SEQUENCE</scope>
</reference>
<dbReference type="Pfam" id="PF00850">
    <property type="entry name" value="Hist_deacetyl"/>
    <property type="match status" value="1"/>
</dbReference>
<evidence type="ECO:0000259" key="1">
    <source>
        <dbReference type="Pfam" id="PF00850"/>
    </source>
</evidence>
<evidence type="ECO:0000313" key="2">
    <source>
        <dbReference type="EMBL" id="SVA31793.1"/>
    </source>
</evidence>
<feature type="domain" description="Histone deacetylase" evidence="1">
    <location>
        <begin position="17"/>
        <end position="271"/>
    </location>
</feature>
<sequence>MTIITDEHCTTYHSIGHPERPFRVNGPVKKLKAQTELKLEWLKPEPSPKSKVLRAHTTNHFQRLSEPHDFDSDTAYHEGIRDHALRSVGGALMAVELAKAGKPNFSLLRPPGHHATKERAMGFCYLGSVAIAALEAKATGSRKIAVFDFDVHHGNGTEDILAKRDGVAFFSIHQHPAYPGTGTKSFDNCQNYTARPSLPREDYRKLAERAVADLKSYGPDLVIVSAGFDAYAGDPLCNQKLSAEDFRWFGKTLGGLDVPVASAMEGGYSDDLPDLVFAYLEGLLGK</sequence>
<dbReference type="GO" id="GO:0004407">
    <property type="term" value="F:histone deacetylase activity"/>
    <property type="evidence" value="ECO:0007669"/>
    <property type="project" value="TreeGrafter"/>
</dbReference>
<dbReference type="PRINTS" id="PR01270">
    <property type="entry name" value="HDASUPER"/>
</dbReference>
<dbReference type="EMBL" id="UINC01007168">
    <property type="protein sequence ID" value="SVA31793.1"/>
    <property type="molecule type" value="Genomic_DNA"/>
</dbReference>
<proteinExistence type="predicted"/>
<organism evidence="2">
    <name type="scientific">marine metagenome</name>
    <dbReference type="NCBI Taxonomy" id="408172"/>
    <lineage>
        <taxon>unclassified sequences</taxon>
        <taxon>metagenomes</taxon>
        <taxon>ecological metagenomes</taxon>
    </lineage>
</organism>
<dbReference type="InterPro" id="IPR000286">
    <property type="entry name" value="HDACs"/>
</dbReference>